<evidence type="ECO:0000256" key="6">
    <source>
        <dbReference type="ARBA" id="ARBA00023136"/>
    </source>
</evidence>
<comment type="similarity">
    <text evidence="2 10">Belongs to the calreticulin family.</text>
</comment>
<feature type="disulfide bond" evidence="9">
    <location>
        <begin position="149"/>
        <end position="183"/>
    </location>
</feature>
<proteinExistence type="evidence at transcript level"/>
<feature type="compositionally biased region" description="Acidic residues" evidence="11">
    <location>
        <begin position="27"/>
        <end position="41"/>
    </location>
</feature>
<protein>
    <submittedName>
        <fullName evidence="12">Calnexin</fullName>
    </submittedName>
</protein>
<feature type="compositionally biased region" description="Basic and acidic residues" evidence="11">
    <location>
        <begin position="263"/>
        <end position="290"/>
    </location>
</feature>
<dbReference type="OrthoDB" id="1938156at2759"/>
<keyword evidence="7 10" id="KW-0143">Chaperone</keyword>
<dbReference type="InterPro" id="IPR001580">
    <property type="entry name" value="Calret/calnex"/>
</dbReference>
<evidence type="ECO:0000256" key="3">
    <source>
        <dbReference type="ARBA" id="ARBA00022692"/>
    </source>
</evidence>
<keyword evidence="4 10" id="KW-0256">Endoplasmic reticulum</keyword>
<keyword evidence="10" id="KW-0732">Signal</keyword>
<dbReference type="PANTHER" id="PTHR11073">
    <property type="entry name" value="CALRETICULIN AND CALNEXIN"/>
    <property type="match status" value="1"/>
</dbReference>
<dbReference type="InterPro" id="IPR009033">
    <property type="entry name" value="Calreticulin/calnexin_P_dom_sf"/>
</dbReference>
<name>A0A2H4PXG2_CRAVI</name>
<feature type="region of interest" description="Disordered" evidence="11">
    <location>
        <begin position="439"/>
        <end position="459"/>
    </location>
</feature>
<feature type="region of interest" description="Disordered" evidence="11">
    <location>
        <begin position="251"/>
        <end position="300"/>
    </location>
</feature>
<evidence type="ECO:0000256" key="4">
    <source>
        <dbReference type="ARBA" id="ARBA00022824"/>
    </source>
</evidence>
<dbReference type="GO" id="GO:0036503">
    <property type="term" value="P:ERAD pathway"/>
    <property type="evidence" value="ECO:0007669"/>
    <property type="project" value="TreeGrafter"/>
</dbReference>
<dbReference type="Gene3D" id="2.60.120.200">
    <property type="match status" value="1"/>
</dbReference>
<dbReference type="PANTHER" id="PTHR11073:SF1">
    <property type="entry name" value="CALNEXIN 14D-RELATED"/>
    <property type="match status" value="1"/>
</dbReference>
<evidence type="ECO:0000256" key="11">
    <source>
        <dbReference type="SAM" id="MobiDB-lite"/>
    </source>
</evidence>
<dbReference type="GO" id="GO:0005789">
    <property type="term" value="C:endoplasmic reticulum membrane"/>
    <property type="evidence" value="ECO:0007669"/>
    <property type="project" value="UniProtKB-SubCell"/>
</dbReference>
<dbReference type="InterPro" id="IPR018124">
    <property type="entry name" value="Calret/calnex_CS"/>
</dbReference>
<feature type="compositionally biased region" description="Polar residues" evidence="11">
    <location>
        <begin position="441"/>
        <end position="450"/>
    </location>
</feature>
<evidence type="ECO:0000256" key="2">
    <source>
        <dbReference type="ARBA" id="ARBA00010983"/>
    </source>
</evidence>
<feature type="chain" id="PRO_5013987740" evidence="10">
    <location>
        <begin position="22"/>
        <end position="459"/>
    </location>
</feature>
<comment type="function">
    <text evidence="8">Calcium-binding protein that interacts with newly synthesized monoglucosylated glycoproteins in the endoplasmic reticulum. It may act in assisting protein assembly and/or in the retention within the ER of unassembled protein subunits. It seems to play a major role in the quality control apparatus of the ER by the retention of incorrectly folded proteins. Required for embryogenesis and larval development under heat and ER stress conditions. May be important for germ cell development. Involved in neuronal necrotic cell death.</text>
</comment>
<dbReference type="GO" id="GO:0006457">
    <property type="term" value="P:protein folding"/>
    <property type="evidence" value="ECO:0007669"/>
    <property type="project" value="InterPro"/>
</dbReference>
<evidence type="ECO:0000256" key="9">
    <source>
        <dbReference type="PIRSR" id="PIRSR601580-3"/>
    </source>
</evidence>
<dbReference type="EMBL" id="MG029429">
    <property type="protein sequence ID" value="ATW76004.1"/>
    <property type="molecule type" value="mRNA"/>
</dbReference>
<keyword evidence="5" id="KW-1133">Transmembrane helix</keyword>
<dbReference type="SUPFAM" id="SSF49899">
    <property type="entry name" value="Concanavalin A-like lectins/glucanases"/>
    <property type="match status" value="1"/>
</dbReference>
<keyword evidence="6" id="KW-0472">Membrane</keyword>
<dbReference type="PROSITE" id="PS00804">
    <property type="entry name" value="CALRETICULIN_2"/>
    <property type="match status" value="1"/>
</dbReference>
<evidence type="ECO:0000256" key="1">
    <source>
        <dbReference type="ARBA" id="ARBA00004115"/>
    </source>
</evidence>
<evidence type="ECO:0000256" key="10">
    <source>
        <dbReference type="RuleBase" id="RU362126"/>
    </source>
</evidence>
<evidence type="ECO:0000313" key="12">
    <source>
        <dbReference type="EMBL" id="ATW76004.1"/>
    </source>
</evidence>
<dbReference type="SUPFAM" id="SSF63887">
    <property type="entry name" value="P-domain of calnexin/calreticulin"/>
    <property type="match status" value="1"/>
</dbReference>
<dbReference type="PRINTS" id="PR00626">
    <property type="entry name" value="CALRETICULIN"/>
</dbReference>
<reference evidence="12" key="1">
    <citation type="submission" date="2017-10" db="EMBL/GenBank/DDBJ databases">
        <authorList>
            <person name="Banno H."/>
            <person name="Chua N.-H."/>
        </authorList>
    </citation>
    <scope>NUCLEOTIDE SEQUENCE</scope>
</reference>
<keyword evidence="9" id="KW-1015">Disulfide bond</keyword>
<dbReference type="PROSITE" id="PS00803">
    <property type="entry name" value="CALRETICULIN_1"/>
    <property type="match status" value="1"/>
</dbReference>
<accession>A0A2H4PXG2</accession>
<feature type="region of interest" description="Disordered" evidence="11">
    <location>
        <begin position="27"/>
        <end position="46"/>
    </location>
</feature>
<sequence>MKFNNFLVLFLGVCLIWSVSATADEEGEDDVQVEVEDDDDVKPEKPKFVPPTVKNVHFADSFNKKDDFKSRWTVSQAKKDGAEESLSKYDGKWKVEEPKSSAVEGDLGLVLKSKAKHHAVASNLNKPFKFDGKPLFLQYEVKYQDGIDCGGAYVKLLSADKKQDLTQFHDKTPYTIMFGPDKCGLDNKLHFIFRHKNPKTGEIEEKHAKKPSVALDSYFTDKKTHQYSLVINPDNTFKVSIDGTVVNEGSLLEDFSPPVNPPKEIDDPKDKKPEDWDEKEKIPDPDAEKPEDWDENEPEKIVDTEAVKPDGWLDDEKKLIPDPDAEKPKDWDEEMDGEWEAPLIENPKCTDAPGCGPWEQPMIKNPKYKGKWRPPMIDNPNYQGVWKPRRIQNPFFFEDLEPYKMTPIDAIGLELWSMTDDIVFDNFLITDDKVSAEKWTEQTFQSSQQPRRLPRGDEV</sequence>
<dbReference type="Gene3D" id="2.10.250.10">
    <property type="entry name" value="Calreticulin/calnexin, P domain"/>
    <property type="match status" value="1"/>
</dbReference>
<dbReference type="GO" id="GO:0051082">
    <property type="term" value="F:unfolded protein binding"/>
    <property type="evidence" value="ECO:0007669"/>
    <property type="project" value="InterPro"/>
</dbReference>
<feature type="signal peptide" evidence="10">
    <location>
        <begin position="1"/>
        <end position="21"/>
    </location>
</feature>
<evidence type="ECO:0000256" key="7">
    <source>
        <dbReference type="ARBA" id="ARBA00023186"/>
    </source>
</evidence>
<dbReference type="InterPro" id="IPR013320">
    <property type="entry name" value="ConA-like_dom_sf"/>
</dbReference>
<dbReference type="AlphaFoldDB" id="A0A2H4PXG2"/>
<dbReference type="FunFam" id="2.60.120.200:FF:000011">
    <property type="entry name" value="Probable calnexin"/>
    <property type="match status" value="1"/>
</dbReference>
<comment type="subcellular location">
    <subcellularLocation>
        <location evidence="1">Endoplasmic reticulum membrane</location>
        <topology evidence="1">Single-pass type I membrane protein</topology>
    </subcellularLocation>
</comment>
<keyword evidence="3" id="KW-0812">Transmembrane</keyword>
<dbReference type="FunFam" id="2.10.250.10:FF:000001">
    <property type="entry name" value="Calnexin homolog"/>
    <property type="match status" value="1"/>
</dbReference>
<dbReference type="GO" id="GO:0005509">
    <property type="term" value="F:calcium ion binding"/>
    <property type="evidence" value="ECO:0007669"/>
    <property type="project" value="InterPro"/>
</dbReference>
<dbReference type="Pfam" id="PF00262">
    <property type="entry name" value="Calreticulin"/>
    <property type="match status" value="1"/>
</dbReference>
<evidence type="ECO:0000256" key="8">
    <source>
        <dbReference type="ARBA" id="ARBA00053392"/>
    </source>
</evidence>
<organism evidence="12">
    <name type="scientific">Crassostrea virginica</name>
    <name type="common">Eastern oyster</name>
    <dbReference type="NCBI Taxonomy" id="6565"/>
    <lineage>
        <taxon>Eukaryota</taxon>
        <taxon>Metazoa</taxon>
        <taxon>Spiralia</taxon>
        <taxon>Lophotrochozoa</taxon>
        <taxon>Mollusca</taxon>
        <taxon>Bivalvia</taxon>
        <taxon>Autobranchia</taxon>
        <taxon>Pteriomorphia</taxon>
        <taxon>Ostreida</taxon>
        <taxon>Ostreoidea</taxon>
        <taxon>Ostreidae</taxon>
        <taxon>Crassostrea</taxon>
    </lineage>
</organism>
<evidence type="ECO:0000256" key="5">
    <source>
        <dbReference type="ARBA" id="ARBA00022989"/>
    </source>
</evidence>